<dbReference type="GO" id="GO:0006261">
    <property type="term" value="P:DNA-templated DNA replication"/>
    <property type="evidence" value="ECO:0007669"/>
    <property type="project" value="TreeGrafter"/>
</dbReference>
<feature type="domain" description="DNA polymerase III delta subunit-like C-terminal" evidence="8">
    <location>
        <begin position="212"/>
        <end position="320"/>
    </location>
</feature>
<evidence type="ECO:0000313" key="9">
    <source>
        <dbReference type="EMBL" id="KTD64121.1"/>
    </source>
</evidence>
<gene>
    <name evidence="9" type="primary">holA</name>
    <name evidence="9" type="ORF">Lspi_1640</name>
</gene>
<dbReference type="InterPro" id="IPR005790">
    <property type="entry name" value="DNA_polIII_delta"/>
</dbReference>
<accession>A0A0W0Z4P2</accession>
<name>A0A0W0Z4P2_LEGSP</name>
<keyword evidence="2" id="KW-0548">Nucleotidyltransferase</keyword>
<evidence type="ECO:0000256" key="4">
    <source>
        <dbReference type="ARBA" id="ARBA00022932"/>
    </source>
</evidence>
<keyword evidence="10" id="KW-1185">Reference proteome</keyword>
<dbReference type="InterPro" id="IPR027417">
    <property type="entry name" value="P-loop_NTPase"/>
</dbReference>
<dbReference type="STRING" id="452.Lspi_1640"/>
<evidence type="ECO:0000256" key="5">
    <source>
        <dbReference type="ARBA" id="ARBA00034754"/>
    </source>
</evidence>
<organism evidence="9 10">
    <name type="scientific">Legionella spiritensis</name>
    <dbReference type="NCBI Taxonomy" id="452"/>
    <lineage>
        <taxon>Bacteria</taxon>
        <taxon>Pseudomonadati</taxon>
        <taxon>Pseudomonadota</taxon>
        <taxon>Gammaproteobacteria</taxon>
        <taxon>Legionellales</taxon>
        <taxon>Legionellaceae</taxon>
        <taxon>Legionella</taxon>
    </lineage>
</organism>
<dbReference type="GO" id="GO:0003677">
    <property type="term" value="F:DNA binding"/>
    <property type="evidence" value="ECO:0007669"/>
    <property type="project" value="InterPro"/>
</dbReference>
<dbReference type="NCBIfam" id="TIGR01128">
    <property type="entry name" value="holA"/>
    <property type="match status" value="1"/>
</dbReference>
<evidence type="ECO:0000256" key="2">
    <source>
        <dbReference type="ARBA" id="ARBA00022695"/>
    </source>
</evidence>
<sequence>MLIKYQDLTIKPPGHIPGLVLLTGQEPFMLDLAYRSIRHSWQKTRSDDLDEKIIDIDTPNHWSILISEAHSYSLFSQSMLLDVRYDKKSLDPHGKLFFEDYLKNDQKDCLVIVRAPNLAHKQLQFLIRDEQALVIQLKQPARQAIKRWIAQTLRDHRIPFDPLVPDLIEQYTCGNLLACSQAIEKITLLHGDDKLLSPSDVKQQLFDQSQYQLFELSDACLNGDSHLALLTLRYAAQQGVEPTLILWVITQEIRNLLQLKTFIKQNISFQTALSQLKIWPQRNKLYQTALKKHDEKRLKTLLNICQTMDSMIKTGQQEQLWRSFDLLVLSLATGKQVGPLE</sequence>
<comment type="catalytic activity">
    <reaction evidence="6">
        <text>DNA(n) + a 2'-deoxyribonucleoside 5'-triphosphate = DNA(n+1) + diphosphate</text>
        <dbReference type="Rhea" id="RHEA:22508"/>
        <dbReference type="Rhea" id="RHEA-COMP:17339"/>
        <dbReference type="Rhea" id="RHEA-COMP:17340"/>
        <dbReference type="ChEBI" id="CHEBI:33019"/>
        <dbReference type="ChEBI" id="CHEBI:61560"/>
        <dbReference type="ChEBI" id="CHEBI:173112"/>
        <dbReference type="EC" id="2.7.7.7"/>
    </reaction>
</comment>
<evidence type="ECO:0000256" key="1">
    <source>
        <dbReference type="ARBA" id="ARBA00022679"/>
    </source>
</evidence>
<dbReference type="OrthoDB" id="9770982at2"/>
<comment type="similarity">
    <text evidence="5">Belongs to the DNA polymerase HolA subunit family.</text>
</comment>
<dbReference type="Proteomes" id="UP000054877">
    <property type="component" value="Unassembled WGS sequence"/>
</dbReference>
<dbReference type="Gene3D" id="1.20.272.10">
    <property type="match status" value="1"/>
</dbReference>
<protein>
    <recommendedName>
        <fullName evidence="7">DNA polymerase III subunit delta</fullName>
        <ecNumber evidence="7">2.7.7.7</ecNumber>
    </recommendedName>
</protein>
<dbReference type="EC" id="2.7.7.7" evidence="7"/>
<reference evidence="9 10" key="1">
    <citation type="submission" date="2015-11" db="EMBL/GenBank/DDBJ databases">
        <title>Genomic analysis of 38 Legionella species identifies large and diverse effector repertoires.</title>
        <authorList>
            <person name="Burstein D."/>
            <person name="Amaro F."/>
            <person name="Zusman T."/>
            <person name="Lifshitz Z."/>
            <person name="Cohen O."/>
            <person name="Gilbert J.A."/>
            <person name="Pupko T."/>
            <person name="Shuman H.A."/>
            <person name="Segal G."/>
        </authorList>
    </citation>
    <scope>NUCLEOTIDE SEQUENCE [LARGE SCALE GENOMIC DNA]</scope>
    <source>
        <strain evidence="9 10">Mt.St.Helens-9</strain>
    </source>
</reference>
<dbReference type="EMBL" id="LNYX01000014">
    <property type="protein sequence ID" value="KTD64121.1"/>
    <property type="molecule type" value="Genomic_DNA"/>
</dbReference>
<dbReference type="RefSeq" id="WP_058483546.1">
    <property type="nucleotide sequence ID" value="NZ_CAAAII010000001.1"/>
</dbReference>
<evidence type="ECO:0000313" key="10">
    <source>
        <dbReference type="Proteomes" id="UP000054877"/>
    </source>
</evidence>
<proteinExistence type="inferred from homology"/>
<dbReference type="Gene3D" id="3.40.50.300">
    <property type="entry name" value="P-loop containing nucleotide triphosphate hydrolases"/>
    <property type="match status" value="1"/>
</dbReference>
<keyword evidence="4" id="KW-0239">DNA-directed DNA polymerase</keyword>
<dbReference type="InterPro" id="IPR008921">
    <property type="entry name" value="DNA_pol3_clamp-load_cplx_C"/>
</dbReference>
<dbReference type="GO" id="GO:0009360">
    <property type="term" value="C:DNA polymerase III complex"/>
    <property type="evidence" value="ECO:0007669"/>
    <property type="project" value="UniProtKB-UniRule"/>
</dbReference>
<dbReference type="InterPro" id="IPR048466">
    <property type="entry name" value="DNA_pol3_delta-like_C"/>
</dbReference>
<dbReference type="AlphaFoldDB" id="A0A0W0Z4P2"/>
<keyword evidence="1" id="KW-0808">Transferase</keyword>
<evidence type="ECO:0000256" key="7">
    <source>
        <dbReference type="NCBIfam" id="TIGR01128"/>
    </source>
</evidence>
<dbReference type="SUPFAM" id="SSF52540">
    <property type="entry name" value="P-loop containing nucleoside triphosphate hydrolases"/>
    <property type="match status" value="1"/>
</dbReference>
<dbReference type="PANTHER" id="PTHR34388:SF1">
    <property type="entry name" value="DNA POLYMERASE III SUBUNIT DELTA"/>
    <property type="match status" value="1"/>
</dbReference>
<dbReference type="PANTHER" id="PTHR34388">
    <property type="entry name" value="DNA POLYMERASE III SUBUNIT DELTA"/>
    <property type="match status" value="1"/>
</dbReference>
<evidence type="ECO:0000256" key="6">
    <source>
        <dbReference type="ARBA" id="ARBA00049244"/>
    </source>
</evidence>
<dbReference type="Pfam" id="PF21694">
    <property type="entry name" value="DNA_pol3_delta_C"/>
    <property type="match status" value="1"/>
</dbReference>
<dbReference type="SUPFAM" id="SSF48019">
    <property type="entry name" value="post-AAA+ oligomerization domain-like"/>
    <property type="match status" value="1"/>
</dbReference>
<evidence type="ECO:0000259" key="8">
    <source>
        <dbReference type="Pfam" id="PF21694"/>
    </source>
</evidence>
<keyword evidence="3" id="KW-0235">DNA replication</keyword>
<comment type="caution">
    <text evidence="9">The sequence shown here is derived from an EMBL/GenBank/DDBJ whole genome shotgun (WGS) entry which is preliminary data.</text>
</comment>
<evidence type="ECO:0000256" key="3">
    <source>
        <dbReference type="ARBA" id="ARBA00022705"/>
    </source>
</evidence>
<dbReference type="PATRIC" id="fig|452.5.peg.1801"/>
<dbReference type="GO" id="GO:0003887">
    <property type="term" value="F:DNA-directed DNA polymerase activity"/>
    <property type="evidence" value="ECO:0007669"/>
    <property type="project" value="UniProtKB-UniRule"/>
</dbReference>
<dbReference type="Gene3D" id="1.10.8.60">
    <property type="match status" value="1"/>
</dbReference>